<sequence length="139" mass="15668">MFKHRDAEQNGPVGRAPDFLQAHLYDASEGHRDARYHPDLNPLQRTLEEFAHLHCLLDQVLHTACAPCTAPTCTVCIQSLADFLHHTARLPGAQHFPVQRLKCRESDMSLQSLASALFWLSTICYDGFTLPCHFLVDSL</sequence>
<dbReference type="EMBL" id="JACASE010000006">
    <property type="protein sequence ID" value="KAF6456843.1"/>
    <property type="molecule type" value="Genomic_DNA"/>
</dbReference>
<dbReference type="Proteomes" id="UP000593571">
    <property type="component" value="Unassembled WGS sequence"/>
</dbReference>
<reference evidence="1 2" key="1">
    <citation type="journal article" date="2020" name="Nature">
        <title>Six reference-quality genomes reveal evolution of bat adaptations.</title>
        <authorList>
            <person name="Jebb D."/>
            <person name="Huang Z."/>
            <person name="Pippel M."/>
            <person name="Hughes G.M."/>
            <person name="Lavrichenko K."/>
            <person name="Devanna P."/>
            <person name="Winkler S."/>
            <person name="Jermiin L.S."/>
            <person name="Skirmuntt E.C."/>
            <person name="Katzourakis A."/>
            <person name="Burkitt-Gray L."/>
            <person name="Ray D.A."/>
            <person name="Sullivan K.A.M."/>
            <person name="Roscito J.G."/>
            <person name="Kirilenko B.M."/>
            <person name="Davalos L.M."/>
            <person name="Corthals A.P."/>
            <person name="Power M.L."/>
            <person name="Jones G."/>
            <person name="Ransome R.D."/>
            <person name="Dechmann D.K.N."/>
            <person name="Locatelli A.G."/>
            <person name="Puechmaille S.J."/>
            <person name="Fedrigo O."/>
            <person name="Jarvis E.D."/>
            <person name="Hiller M."/>
            <person name="Vernes S.C."/>
            <person name="Myers E.W."/>
            <person name="Teeling E.C."/>
        </authorList>
    </citation>
    <scope>NUCLEOTIDE SEQUENCE [LARGE SCALE GENOMIC DNA]</scope>
    <source>
        <strain evidence="1">MRouAeg1</strain>
        <tissue evidence="1">Muscle</tissue>
    </source>
</reference>
<evidence type="ECO:0000313" key="2">
    <source>
        <dbReference type="Proteomes" id="UP000593571"/>
    </source>
</evidence>
<organism evidence="1 2">
    <name type="scientific">Rousettus aegyptiacus</name>
    <name type="common">Egyptian fruit bat</name>
    <name type="synonym">Pteropus aegyptiacus</name>
    <dbReference type="NCBI Taxonomy" id="9407"/>
    <lineage>
        <taxon>Eukaryota</taxon>
        <taxon>Metazoa</taxon>
        <taxon>Chordata</taxon>
        <taxon>Craniata</taxon>
        <taxon>Vertebrata</taxon>
        <taxon>Euteleostomi</taxon>
        <taxon>Mammalia</taxon>
        <taxon>Eutheria</taxon>
        <taxon>Laurasiatheria</taxon>
        <taxon>Chiroptera</taxon>
        <taxon>Yinpterochiroptera</taxon>
        <taxon>Pteropodoidea</taxon>
        <taxon>Pteropodidae</taxon>
        <taxon>Rousettinae</taxon>
        <taxon>Rousettus</taxon>
    </lineage>
</organism>
<protein>
    <submittedName>
        <fullName evidence="1">Uncharacterized protein</fullName>
    </submittedName>
</protein>
<accession>A0A7J8G9U3</accession>
<keyword evidence="2" id="KW-1185">Reference proteome</keyword>
<proteinExistence type="predicted"/>
<gene>
    <name evidence="1" type="ORF">HJG63_011491</name>
</gene>
<evidence type="ECO:0000313" key="1">
    <source>
        <dbReference type="EMBL" id="KAF6456843.1"/>
    </source>
</evidence>
<name>A0A7J8G9U3_ROUAE</name>
<dbReference type="AlphaFoldDB" id="A0A7J8G9U3"/>
<comment type="caution">
    <text evidence="1">The sequence shown here is derived from an EMBL/GenBank/DDBJ whole genome shotgun (WGS) entry which is preliminary data.</text>
</comment>